<protein>
    <submittedName>
        <fullName evidence="1">Uncharacterized protein</fullName>
    </submittedName>
</protein>
<organism evidence="1 2">
    <name type="scientific">Mangrovivirga cuniculi</name>
    <dbReference type="NCBI Taxonomy" id="2715131"/>
    <lineage>
        <taxon>Bacteria</taxon>
        <taxon>Pseudomonadati</taxon>
        <taxon>Bacteroidota</taxon>
        <taxon>Cytophagia</taxon>
        <taxon>Cytophagales</taxon>
        <taxon>Mangrovivirgaceae</taxon>
        <taxon>Mangrovivirga</taxon>
    </lineage>
</organism>
<sequence length="281" mass="32444">MKKLKYHLIIIVLLVSCIEVQGQFLKKLKKDIEDKVERGVSDAVSDKVANEAEKKTEEMLNELFTMELQNNSPVPMGGTMVGAEELPEKYYFEWKYTLEMETPESKDKLLMDYYLMKDAGYFGATFKKAGDMFMVYDYSNDLTAIFNSKNGNKSVFAMKNAAYMDSTVVNESMQEEYTMKEIEGKTILGYECKGYEITTEEHIIIMYITFEPDIGFGDVVGNNQNMPKEMKKEWIKNGEKEGLVMEMDMVGRTEDDNSMKMICKDLKKQKLTIEKSDYINN</sequence>
<dbReference type="RefSeq" id="WP_137092230.1">
    <property type="nucleotide sequence ID" value="NZ_CP028923.1"/>
</dbReference>
<accession>A0A4D7JL82</accession>
<dbReference type="AlphaFoldDB" id="A0A4D7JL82"/>
<dbReference type="KEGG" id="fpf:DCC35_18835"/>
<evidence type="ECO:0000313" key="2">
    <source>
        <dbReference type="Proteomes" id="UP000298616"/>
    </source>
</evidence>
<keyword evidence="2" id="KW-1185">Reference proteome</keyword>
<dbReference type="PROSITE" id="PS51257">
    <property type="entry name" value="PROKAR_LIPOPROTEIN"/>
    <property type="match status" value="1"/>
</dbReference>
<evidence type="ECO:0000313" key="1">
    <source>
        <dbReference type="EMBL" id="QCK16639.1"/>
    </source>
</evidence>
<proteinExistence type="predicted"/>
<dbReference type="Proteomes" id="UP000298616">
    <property type="component" value="Chromosome"/>
</dbReference>
<gene>
    <name evidence="1" type="ORF">DCC35_18835</name>
</gene>
<reference evidence="1 2" key="1">
    <citation type="submission" date="2018-04" db="EMBL/GenBank/DDBJ databases">
        <title>Complete genome uncultured novel isolate.</title>
        <authorList>
            <person name="Merlino G."/>
        </authorList>
    </citation>
    <scope>NUCLEOTIDE SEQUENCE [LARGE SCALE GENOMIC DNA]</scope>
    <source>
        <strain evidence="2">R1DC9</strain>
    </source>
</reference>
<name>A0A4D7JL82_9BACT</name>
<dbReference type="OrthoDB" id="1524221at2"/>
<dbReference type="EMBL" id="CP028923">
    <property type="protein sequence ID" value="QCK16639.1"/>
    <property type="molecule type" value="Genomic_DNA"/>
</dbReference>